<dbReference type="EMBL" id="CP036422">
    <property type="protein sequence ID" value="QFU76275.1"/>
    <property type="molecule type" value="Genomic_DNA"/>
</dbReference>
<dbReference type="AlphaFoldDB" id="A0A5P9NL84"/>
<dbReference type="InterPro" id="IPR000863">
    <property type="entry name" value="Sulfotransferase_dom"/>
</dbReference>
<dbReference type="Gene3D" id="3.40.50.300">
    <property type="entry name" value="P-loop containing nucleotide triphosphate hydrolases"/>
    <property type="match status" value="1"/>
</dbReference>
<proteinExistence type="inferred from homology"/>
<evidence type="ECO:0000259" key="4">
    <source>
        <dbReference type="Pfam" id="PF00685"/>
    </source>
</evidence>
<sequence length="304" mass="34822">MSNQKPRRARTLEEFIRISSLAAQGPSPNYRPYEPGNEDVFISSWAKSGTTLLQQMFHQIRTAATGGDMDFDDISRVVPWEDTAQMVDLDMQADQRAIPRGFKSHREYERLPAGMRYVIALRDPKETFVSFYRFFNGWHLERDALPLEDFMPLWMGGGPGGCDYFSHLLSWFPRRDENDTLLVTYDWVTRHREKMARQLAQFCRVELDEAQLSMVVQRTSREYMYTHKDRFDDAMIVRAMEERSGLPPGSDSSKVQATGSNAHALPDSIASEIDRFWEERVLPATGHANFASLANAVDNLPGNA</sequence>
<dbReference type="Pfam" id="PF00685">
    <property type="entry name" value="Sulfotransfer_1"/>
    <property type="match status" value="1"/>
</dbReference>
<keyword evidence="6" id="KW-1185">Reference proteome</keyword>
<evidence type="ECO:0000256" key="3">
    <source>
        <dbReference type="SAM" id="MobiDB-lite"/>
    </source>
</evidence>
<organism evidence="5 6">
    <name type="scientific">Halioglobus maricola</name>
    <dbReference type="NCBI Taxonomy" id="2601894"/>
    <lineage>
        <taxon>Bacteria</taxon>
        <taxon>Pseudomonadati</taxon>
        <taxon>Pseudomonadota</taxon>
        <taxon>Gammaproteobacteria</taxon>
        <taxon>Cellvibrionales</taxon>
        <taxon>Halieaceae</taxon>
        <taxon>Halioglobus</taxon>
    </lineage>
</organism>
<dbReference type="PANTHER" id="PTHR11783">
    <property type="entry name" value="SULFOTRANSFERASE SULT"/>
    <property type="match status" value="1"/>
</dbReference>
<dbReference type="SUPFAM" id="SSF52540">
    <property type="entry name" value="P-loop containing nucleoside triphosphate hydrolases"/>
    <property type="match status" value="1"/>
</dbReference>
<dbReference type="OrthoDB" id="3399180at2"/>
<dbReference type="InterPro" id="IPR027417">
    <property type="entry name" value="P-loop_NTPase"/>
</dbReference>
<name>A0A5P9NL84_9GAMM</name>
<feature type="compositionally biased region" description="Polar residues" evidence="3">
    <location>
        <begin position="250"/>
        <end position="261"/>
    </location>
</feature>
<protein>
    <submittedName>
        <fullName evidence="5">Sulfotransferase</fullName>
    </submittedName>
</protein>
<dbReference type="GO" id="GO:0008146">
    <property type="term" value="F:sulfotransferase activity"/>
    <property type="evidence" value="ECO:0007669"/>
    <property type="project" value="InterPro"/>
</dbReference>
<evidence type="ECO:0000256" key="2">
    <source>
        <dbReference type="ARBA" id="ARBA00022679"/>
    </source>
</evidence>
<comment type="similarity">
    <text evidence="1">Belongs to the sulfotransferase 1 family.</text>
</comment>
<accession>A0A5P9NL84</accession>
<evidence type="ECO:0000313" key="6">
    <source>
        <dbReference type="Proteomes" id="UP000326287"/>
    </source>
</evidence>
<feature type="domain" description="Sulfotransferase" evidence="4">
    <location>
        <begin position="38"/>
        <end position="253"/>
    </location>
</feature>
<evidence type="ECO:0000313" key="5">
    <source>
        <dbReference type="EMBL" id="QFU76275.1"/>
    </source>
</evidence>
<feature type="region of interest" description="Disordered" evidence="3">
    <location>
        <begin position="243"/>
        <end position="263"/>
    </location>
</feature>
<reference evidence="5 6" key="1">
    <citation type="submission" date="2019-02" db="EMBL/GenBank/DDBJ databases">
        <authorList>
            <person name="Li S.-H."/>
        </authorList>
    </citation>
    <scope>NUCLEOTIDE SEQUENCE [LARGE SCALE GENOMIC DNA]</scope>
    <source>
        <strain evidence="5 6">IMCC14385</strain>
    </source>
</reference>
<evidence type="ECO:0000256" key="1">
    <source>
        <dbReference type="ARBA" id="ARBA00005771"/>
    </source>
</evidence>
<keyword evidence="2 5" id="KW-0808">Transferase</keyword>
<dbReference type="Proteomes" id="UP000326287">
    <property type="component" value="Chromosome"/>
</dbReference>
<dbReference type="KEGG" id="halc:EY643_11730"/>
<dbReference type="RefSeq" id="WP_152662381.1">
    <property type="nucleotide sequence ID" value="NZ_CP036422.1"/>
</dbReference>
<gene>
    <name evidence="5" type="ORF">EY643_11730</name>
</gene>